<organism evidence="1 2">
    <name type="scientific">Staphylococcus simiae CCM 7213 = CCUG 51256</name>
    <dbReference type="NCBI Taxonomy" id="911238"/>
    <lineage>
        <taxon>Bacteria</taxon>
        <taxon>Bacillati</taxon>
        <taxon>Bacillota</taxon>
        <taxon>Bacilli</taxon>
        <taxon>Bacillales</taxon>
        <taxon>Staphylococcaceae</taxon>
        <taxon>Staphylococcus</taxon>
    </lineage>
</organism>
<dbReference type="Proteomes" id="UP000005413">
    <property type="component" value="Unassembled WGS sequence"/>
</dbReference>
<dbReference type="RefSeq" id="WP_002464280.1">
    <property type="nucleotide sequence ID" value="NZ_AEUN01000439.1"/>
</dbReference>
<evidence type="ECO:0000313" key="1">
    <source>
        <dbReference type="EMBL" id="EHJ07694.1"/>
    </source>
</evidence>
<reference evidence="1 2" key="1">
    <citation type="journal article" date="2012" name="BMC Genomics">
        <title>Comparative genomic analysis of the genus Staphylococcus including Staphylococcus aureus and its newly described sister species Staphylococcus simiae.</title>
        <authorList>
            <person name="Suzuki H."/>
            <person name="Lefebure T."/>
            <person name="Pavinski Bitar P."/>
            <person name="Stanhope M.J."/>
        </authorList>
    </citation>
    <scope>NUCLEOTIDE SEQUENCE [LARGE SCALE GENOMIC DNA]</scope>
    <source>
        <strain evidence="1 2">CCM 7213</strain>
    </source>
</reference>
<sequence length="145" mass="16997">MNNFSTNELLYIKTSTSKQLSTDCVYTHYSYSLPYSIHKVLNYYLKLHFKSLDLQTEYAKRILKINKLIPIYINPQVILFPIKQKRAPIQYYINARQIIGINVKRNVTIINFNNAISLEVDEPHTLVMKKCQESLILSQLITQTI</sequence>
<proteinExistence type="predicted"/>
<keyword evidence="2" id="KW-1185">Reference proteome</keyword>
<dbReference type="EMBL" id="AEUN01000439">
    <property type="protein sequence ID" value="EHJ07694.1"/>
    <property type="molecule type" value="Genomic_DNA"/>
</dbReference>
<evidence type="ECO:0000313" key="2">
    <source>
        <dbReference type="Proteomes" id="UP000005413"/>
    </source>
</evidence>
<comment type="caution">
    <text evidence="1">The sequence shown here is derived from an EMBL/GenBank/DDBJ whole genome shotgun (WGS) entry which is preliminary data.</text>
</comment>
<dbReference type="GO" id="GO:0030420">
    <property type="term" value="P:establishment of competence for transformation"/>
    <property type="evidence" value="ECO:0007669"/>
    <property type="project" value="InterPro"/>
</dbReference>
<protein>
    <recommendedName>
        <fullName evidence="3">ComK family protein</fullName>
    </recommendedName>
</protein>
<evidence type="ECO:0008006" key="3">
    <source>
        <dbReference type="Google" id="ProtNLM"/>
    </source>
</evidence>
<accession>G5JJC5</accession>
<dbReference type="InterPro" id="IPR010461">
    <property type="entry name" value="ComK"/>
</dbReference>
<dbReference type="OrthoDB" id="2409264at2"/>
<gene>
    <name evidence="1" type="ORF">SS7213T_07892</name>
</gene>
<name>G5JJC5_9STAP</name>
<dbReference type="Pfam" id="PF06338">
    <property type="entry name" value="ComK"/>
    <property type="match status" value="1"/>
</dbReference>
<dbReference type="AlphaFoldDB" id="G5JJC5"/>